<organism evidence="14 15">
    <name type="scientific">Propionibacterium australiense</name>
    <dbReference type="NCBI Taxonomy" id="119981"/>
    <lineage>
        <taxon>Bacteria</taxon>
        <taxon>Bacillati</taxon>
        <taxon>Actinomycetota</taxon>
        <taxon>Actinomycetes</taxon>
        <taxon>Propionibacteriales</taxon>
        <taxon>Propionibacteriaceae</taxon>
        <taxon>Propionibacterium</taxon>
    </lineage>
</organism>
<evidence type="ECO:0000256" key="11">
    <source>
        <dbReference type="ARBA" id="ARBA00030386"/>
    </source>
</evidence>
<dbReference type="SUPFAM" id="SSF51905">
    <property type="entry name" value="FAD/NAD(P)-binding domain"/>
    <property type="match status" value="1"/>
</dbReference>
<comment type="function">
    <text evidence="10">Catalyzes the oxidation of L-aspartate to iminoaspartate, the first step in the de novo biosynthesis of NAD(+).</text>
</comment>
<dbReference type="SUPFAM" id="SSF46977">
    <property type="entry name" value="Succinate dehydrogenase/fumarate reductase flavoprotein C-terminal domain"/>
    <property type="match status" value="1"/>
</dbReference>
<reference evidence="14 15" key="1">
    <citation type="submission" date="2018-10" db="EMBL/GenBank/DDBJ databases">
        <title>Propionibacterium australiense Genome Sequencing and Assembly.</title>
        <authorList>
            <person name="Bernier A.-M."/>
            <person name="Bernard K."/>
        </authorList>
    </citation>
    <scope>NUCLEOTIDE SEQUENCE [LARGE SCALE GENOMIC DNA]</scope>
    <source>
        <strain evidence="14 15">NML98A078</strain>
    </source>
</reference>
<evidence type="ECO:0000313" key="14">
    <source>
        <dbReference type="EMBL" id="RLP07140.1"/>
    </source>
</evidence>
<dbReference type="AlphaFoldDB" id="A0A8B3GD51"/>
<evidence type="ECO:0000256" key="8">
    <source>
        <dbReference type="ARBA" id="ARBA00022827"/>
    </source>
</evidence>
<comment type="catalytic activity">
    <reaction evidence="12">
        <text>L-aspartate + O2 = iminosuccinate + H2O2</text>
        <dbReference type="Rhea" id="RHEA:25876"/>
        <dbReference type="ChEBI" id="CHEBI:15379"/>
        <dbReference type="ChEBI" id="CHEBI:16240"/>
        <dbReference type="ChEBI" id="CHEBI:29991"/>
        <dbReference type="ChEBI" id="CHEBI:77875"/>
        <dbReference type="EC" id="1.4.3.16"/>
    </reaction>
    <physiologicalReaction direction="left-to-right" evidence="12">
        <dbReference type="Rhea" id="RHEA:25877"/>
    </physiologicalReaction>
</comment>
<keyword evidence="9" id="KW-0560">Oxidoreductase</keyword>
<dbReference type="Pfam" id="PF00890">
    <property type="entry name" value="FAD_binding_2"/>
    <property type="match status" value="1"/>
</dbReference>
<evidence type="ECO:0000256" key="5">
    <source>
        <dbReference type="ARBA" id="ARBA00021901"/>
    </source>
</evidence>
<dbReference type="InterPro" id="IPR037099">
    <property type="entry name" value="Fum_R/Succ_DH_flav-like_C_sf"/>
</dbReference>
<keyword evidence="6" id="KW-0285">Flavoprotein</keyword>
<evidence type="ECO:0000256" key="12">
    <source>
        <dbReference type="ARBA" id="ARBA00048305"/>
    </source>
</evidence>
<name>A0A8B3GD51_9ACTN</name>
<evidence type="ECO:0000256" key="2">
    <source>
        <dbReference type="ARBA" id="ARBA00004950"/>
    </source>
</evidence>
<dbReference type="Gene3D" id="3.90.700.10">
    <property type="entry name" value="Succinate dehydrogenase/fumarate reductase flavoprotein, catalytic domain"/>
    <property type="match status" value="1"/>
</dbReference>
<evidence type="ECO:0000256" key="9">
    <source>
        <dbReference type="ARBA" id="ARBA00023002"/>
    </source>
</evidence>
<dbReference type="Proteomes" id="UP000279336">
    <property type="component" value="Unassembled WGS sequence"/>
</dbReference>
<sequence length="706" mass="72915">MAPALERGLEELVDDHLGQAGAEDARTDRQHIGVVVLTGQACRVGLGDHRAADAGHLAGTHPDADTGAAHEDGELCRAVEDLLRRGPAERGIVDAVRAVGTHVDDLVALGADVLDETPLQFVAGMIRAEGDAHENSWWSSTTQRCGPIVSLPVSLPGQGVPRGMLNCDGTSPGGGPMAATMRSARQLGTDSPGWVRRARVVVLGAGAAGLTAAMQLADAGVDTILLTGGTLLDSATAISTGHLAAGFGQEDDENAPARGFGLADRKALRQLLVTAPLVHAKVMEFIERADALRTGRYETNGYRVQRSLTALVRAMAGRLGSSLLIETGTRGIDILTDDRGAVAGLRAMGTDGTIGDYLAPVLLLAGGGAQQFWARTAAPPTATGDAAAMALRAGAELRDMEFTAYVPTAVDLPAGLAIPLDPAIPLGRELRLAGARLVDAQGRPALTEFGGDETPAEELAMAIHDWLASRTGQRLFLDGTRLGALTWDSPPLSATLAACRARGIDPTRTPIPVRPAVQTMIGGISVDLDGASSVPGLYAAGEAACTGARGAAGPPDAGLIEALVGGFTVGAHLARTAGSFDEPGEPVGREPGGCVPAAARQRITRAGQAAGLLREHTELARAADGLVTMPTGAPFSGPALSATNLRLTGSAVLAAAKARPESRGWHRRADHPGSSEKWVRTIRIRLDEDGRLRVRSSAVEKPSDQH</sequence>
<dbReference type="GO" id="GO:0033765">
    <property type="term" value="F:steroid dehydrogenase activity, acting on the CH-CH group of donors"/>
    <property type="evidence" value="ECO:0007669"/>
    <property type="project" value="UniProtKB-ARBA"/>
</dbReference>
<dbReference type="InterPro" id="IPR005288">
    <property type="entry name" value="NadB"/>
</dbReference>
<comment type="pathway">
    <text evidence="2">Cofactor biosynthesis; NAD(+) biosynthesis; iminoaspartate from L-aspartate (oxidase route): step 1/1.</text>
</comment>
<dbReference type="EC" id="1.4.3.16" evidence="4"/>
<comment type="caution">
    <text evidence="14">The sequence shown here is derived from an EMBL/GenBank/DDBJ whole genome shotgun (WGS) entry which is preliminary data.</text>
</comment>
<evidence type="ECO:0000259" key="13">
    <source>
        <dbReference type="Pfam" id="PF00890"/>
    </source>
</evidence>
<dbReference type="Gene3D" id="3.50.50.60">
    <property type="entry name" value="FAD/NAD(P)-binding domain"/>
    <property type="match status" value="1"/>
</dbReference>
<dbReference type="EMBL" id="RCIW01000019">
    <property type="protein sequence ID" value="RLP07140.1"/>
    <property type="molecule type" value="Genomic_DNA"/>
</dbReference>
<accession>A0A8B3GD51</accession>
<comment type="similarity">
    <text evidence="3">Belongs to the FAD-dependent oxidoreductase 2 family. NadB subfamily.</text>
</comment>
<evidence type="ECO:0000256" key="1">
    <source>
        <dbReference type="ARBA" id="ARBA00001974"/>
    </source>
</evidence>
<feature type="domain" description="FAD-dependent oxidoreductase 2 FAD-binding" evidence="13">
    <location>
        <begin position="200"/>
        <end position="551"/>
    </location>
</feature>
<evidence type="ECO:0000313" key="15">
    <source>
        <dbReference type="Proteomes" id="UP000279336"/>
    </source>
</evidence>
<evidence type="ECO:0000256" key="3">
    <source>
        <dbReference type="ARBA" id="ARBA00008562"/>
    </source>
</evidence>
<dbReference type="InterPro" id="IPR036188">
    <property type="entry name" value="FAD/NAD-bd_sf"/>
</dbReference>
<dbReference type="UniPathway" id="UPA00253">
    <property type="reaction ID" value="UER00326"/>
</dbReference>
<evidence type="ECO:0000256" key="4">
    <source>
        <dbReference type="ARBA" id="ARBA00012173"/>
    </source>
</evidence>
<proteinExistence type="inferred from homology"/>
<dbReference type="PRINTS" id="PR00368">
    <property type="entry name" value="FADPNR"/>
</dbReference>
<evidence type="ECO:0000256" key="6">
    <source>
        <dbReference type="ARBA" id="ARBA00022630"/>
    </source>
</evidence>
<evidence type="ECO:0000256" key="7">
    <source>
        <dbReference type="ARBA" id="ARBA00022642"/>
    </source>
</evidence>
<dbReference type="GO" id="GO:0034628">
    <property type="term" value="P:'de novo' NAD+ biosynthetic process from L-aspartate"/>
    <property type="evidence" value="ECO:0007669"/>
    <property type="project" value="TreeGrafter"/>
</dbReference>
<evidence type="ECO:0000256" key="10">
    <source>
        <dbReference type="ARBA" id="ARBA00029426"/>
    </source>
</evidence>
<gene>
    <name evidence="14" type="ORF">D7U36_11535</name>
</gene>
<dbReference type="PANTHER" id="PTHR42716:SF2">
    <property type="entry name" value="L-ASPARTATE OXIDASE, CHLOROPLASTIC"/>
    <property type="match status" value="1"/>
</dbReference>
<dbReference type="InterPro" id="IPR003953">
    <property type="entry name" value="FAD-dep_OxRdtase_2_FAD-bd"/>
</dbReference>
<keyword evidence="7" id="KW-0662">Pyridine nucleotide biosynthesis</keyword>
<keyword evidence="8" id="KW-0274">FAD</keyword>
<comment type="cofactor">
    <cofactor evidence="1">
        <name>FAD</name>
        <dbReference type="ChEBI" id="CHEBI:57692"/>
    </cofactor>
</comment>
<dbReference type="PRINTS" id="PR00411">
    <property type="entry name" value="PNDRDTASEI"/>
</dbReference>
<dbReference type="PANTHER" id="PTHR42716">
    <property type="entry name" value="L-ASPARTATE OXIDASE"/>
    <property type="match status" value="1"/>
</dbReference>
<protein>
    <recommendedName>
        <fullName evidence="5">L-aspartate oxidase</fullName>
        <ecNumber evidence="4">1.4.3.16</ecNumber>
    </recommendedName>
    <alternativeName>
        <fullName evidence="11">Quinolinate synthase B</fullName>
    </alternativeName>
</protein>
<dbReference type="Gene3D" id="1.20.58.100">
    <property type="entry name" value="Fumarate reductase/succinate dehydrogenase flavoprotein-like, C-terminal domain"/>
    <property type="match status" value="1"/>
</dbReference>
<dbReference type="InterPro" id="IPR027477">
    <property type="entry name" value="Succ_DH/fumarate_Rdtase_cat_sf"/>
</dbReference>
<dbReference type="GO" id="GO:0008734">
    <property type="term" value="F:L-aspartate oxidase activity"/>
    <property type="evidence" value="ECO:0007669"/>
    <property type="project" value="UniProtKB-EC"/>
</dbReference>